<evidence type="ECO:0000313" key="2">
    <source>
        <dbReference type="EMBL" id="PWF55043.1"/>
    </source>
</evidence>
<organism evidence="2 3">
    <name type="scientific">Massilia glaciei</name>
    <dbReference type="NCBI Taxonomy" id="1524097"/>
    <lineage>
        <taxon>Bacteria</taxon>
        <taxon>Pseudomonadati</taxon>
        <taxon>Pseudomonadota</taxon>
        <taxon>Betaproteobacteria</taxon>
        <taxon>Burkholderiales</taxon>
        <taxon>Oxalobacteraceae</taxon>
        <taxon>Telluria group</taxon>
        <taxon>Massilia</taxon>
    </lineage>
</organism>
<protein>
    <submittedName>
        <fullName evidence="2">Uncharacterized protein</fullName>
    </submittedName>
</protein>
<proteinExistence type="predicted"/>
<keyword evidence="1" id="KW-1133">Transmembrane helix</keyword>
<keyword evidence="3" id="KW-1185">Reference proteome</keyword>
<evidence type="ECO:0000313" key="3">
    <source>
        <dbReference type="Proteomes" id="UP000241421"/>
    </source>
</evidence>
<accession>A0A2U2I5K1</accession>
<keyword evidence="1" id="KW-0472">Membrane</keyword>
<dbReference type="AlphaFoldDB" id="A0A2U2I5K1"/>
<reference evidence="2 3" key="1">
    <citation type="submission" date="2018-04" db="EMBL/GenBank/DDBJ databases">
        <title>Massilia violaceinigra sp. nov., a novel purple-pigmented bacterium isolated from Tianshan glacier, Xinjiang, China.</title>
        <authorList>
            <person name="Wang H."/>
        </authorList>
    </citation>
    <scope>NUCLEOTIDE SEQUENCE [LARGE SCALE GENOMIC DNA]</scope>
    <source>
        <strain evidence="2 3">B448-2</strain>
    </source>
</reference>
<keyword evidence="1" id="KW-0812">Transmembrane</keyword>
<evidence type="ECO:0000256" key="1">
    <source>
        <dbReference type="SAM" id="Phobius"/>
    </source>
</evidence>
<dbReference type="EMBL" id="PXWF02000050">
    <property type="protein sequence ID" value="PWF55043.1"/>
    <property type="molecule type" value="Genomic_DNA"/>
</dbReference>
<sequence>MRVAMNRPPVYASRRKMVLYALLGPAIGVGISKLVYGELLPAWAAVLLYGLTVWFLLHSSKRAKPAKPPAPLK</sequence>
<gene>
    <name evidence="2" type="ORF">C7C56_003955</name>
</gene>
<feature type="transmembrane region" description="Helical" evidence="1">
    <location>
        <begin position="38"/>
        <end position="57"/>
    </location>
</feature>
<name>A0A2U2I5K1_9BURK</name>
<comment type="caution">
    <text evidence="2">The sequence shown here is derived from an EMBL/GenBank/DDBJ whole genome shotgun (WGS) entry which is preliminary data.</text>
</comment>
<dbReference type="Proteomes" id="UP000241421">
    <property type="component" value="Unassembled WGS sequence"/>
</dbReference>